<proteinExistence type="predicted"/>
<comment type="caution">
    <text evidence="1">The sequence shown here is derived from an EMBL/GenBank/DDBJ whole genome shotgun (WGS) entry which is preliminary data.</text>
</comment>
<organism evidence="1">
    <name type="scientific">marine sediment metagenome</name>
    <dbReference type="NCBI Taxonomy" id="412755"/>
    <lineage>
        <taxon>unclassified sequences</taxon>
        <taxon>metagenomes</taxon>
        <taxon>ecological metagenomes</taxon>
    </lineage>
</organism>
<protein>
    <submittedName>
        <fullName evidence="1">Uncharacterized protein</fullName>
    </submittedName>
</protein>
<accession>A0A0F9NQN2</accession>
<name>A0A0F9NQN2_9ZZZZ</name>
<reference evidence="1" key="1">
    <citation type="journal article" date="2015" name="Nature">
        <title>Complex archaea that bridge the gap between prokaryotes and eukaryotes.</title>
        <authorList>
            <person name="Spang A."/>
            <person name="Saw J.H."/>
            <person name="Jorgensen S.L."/>
            <person name="Zaremba-Niedzwiedzka K."/>
            <person name="Martijn J."/>
            <person name="Lind A.E."/>
            <person name="van Eijk R."/>
            <person name="Schleper C."/>
            <person name="Guy L."/>
            <person name="Ettema T.J."/>
        </authorList>
    </citation>
    <scope>NUCLEOTIDE SEQUENCE</scope>
</reference>
<sequence>MVKIVNQFGDVKIGKQGEVVYQRKHGEQIRRQVSPKRAIPSQSQLAHRQLYRAALDWRKQLSLANRRYLDGYCISNWIVDSYKLPLAWSRFALKLYLQKVQFVVITKALAGQAGEVEKRQYYDQNGNVGRHNYGVYWTGQTFTPQATHTLTKLRLMLTGKGTEDVIISIQGVDGSDHPDGVDISQVIVKGEDFPAHPNYAWVAFTMPEVTLQNGTMYAIVARCPTGDASNQYFYWYQDSAGATYPRGAWEYTNDSGTSWQTQAGGDMYFEEWGYAPGVAGQLGLIHVRHPALLAVVHKRGEHTINEWDTLSSLDQEYLTGQVGLDVEPGDVIEATTLPGIDYRHEAG</sequence>
<gene>
    <name evidence="1" type="ORF">LCGC14_0921800</name>
</gene>
<dbReference type="EMBL" id="LAZR01003118">
    <property type="protein sequence ID" value="KKN21800.1"/>
    <property type="molecule type" value="Genomic_DNA"/>
</dbReference>
<dbReference type="AlphaFoldDB" id="A0A0F9NQN2"/>
<evidence type="ECO:0000313" key="1">
    <source>
        <dbReference type="EMBL" id="KKN21800.1"/>
    </source>
</evidence>